<dbReference type="AlphaFoldDB" id="A0A4C1UBQ1"/>
<feature type="chain" id="PRO_5020040477" evidence="1">
    <location>
        <begin position="35"/>
        <end position="442"/>
    </location>
</feature>
<evidence type="ECO:0000256" key="1">
    <source>
        <dbReference type="SAM" id="SignalP"/>
    </source>
</evidence>
<dbReference type="Proteomes" id="UP000299102">
    <property type="component" value="Unassembled WGS sequence"/>
</dbReference>
<organism evidence="2 3">
    <name type="scientific">Eumeta variegata</name>
    <name type="common">Bagworm moth</name>
    <name type="synonym">Eumeta japonica</name>
    <dbReference type="NCBI Taxonomy" id="151549"/>
    <lineage>
        <taxon>Eukaryota</taxon>
        <taxon>Metazoa</taxon>
        <taxon>Ecdysozoa</taxon>
        <taxon>Arthropoda</taxon>
        <taxon>Hexapoda</taxon>
        <taxon>Insecta</taxon>
        <taxon>Pterygota</taxon>
        <taxon>Neoptera</taxon>
        <taxon>Endopterygota</taxon>
        <taxon>Lepidoptera</taxon>
        <taxon>Glossata</taxon>
        <taxon>Ditrysia</taxon>
        <taxon>Tineoidea</taxon>
        <taxon>Psychidae</taxon>
        <taxon>Oiketicinae</taxon>
        <taxon>Eumeta</taxon>
    </lineage>
</organism>
<keyword evidence="1" id="KW-0732">Signal</keyword>
<proteinExistence type="predicted"/>
<dbReference type="EMBL" id="BGZK01000150">
    <property type="protein sequence ID" value="GBP23364.1"/>
    <property type="molecule type" value="Genomic_DNA"/>
</dbReference>
<accession>A0A4C1UBQ1</accession>
<sequence length="442" mass="42653">MHSSVRSRWSDPGRTMRLYLVCLFLVLSVLSAHANRHTTTTFNITLVASELDHSNINLDPVERSCQLDPLALRSGSNGRDGKVIEWGVNGGKGSGGAAATAALAASSSKEGKGGSGGNAAAAAVAASAAGSGNGGKGGHGGGGNAAAAAVAASAASSGNGGKGGHGSGGNAAAAAAAASAATSGYGGKGGHGSGGDAAAATAAASAASSGNGGKGGHGGGGNAAAAAVAASAASSGYGGKGGHGSGGDAAAAAAAASAASSGYGGKGGHGSGGDAAAAAAAASAASKGSEKTKEKEWFNYEADKIMVEMIDKGKETEYVIKVVKADGTLLFRSSELALDRVVPCEIPSYLREDVSVEFNAHYLVRFVYTECLHGGGKGDYGGDGGKGWGDDKGGDGGKGNKQAGALAAAVLQQQRQCWQWQVARKLGLLGSNSGKTIKRGEW</sequence>
<feature type="signal peptide" evidence="1">
    <location>
        <begin position="1"/>
        <end position="34"/>
    </location>
</feature>
<evidence type="ECO:0000313" key="3">
    <source>
        <dbReference type="Proteomes" id="UP000299102"/>
    </source>
</evidence>
<reference evidence="2 3" key="1">
    <citation type="journal article" date="2019" name="Commun. Biol.">
        <title>The bagworm genome reveals a unique fibroin gene that provides high tensile strength.</title>
        <authorList>
            <person name="Kono N."/>
            <person name="Nakamura H."/>
            <person name="Ohtoshi R."/>
            <person name="Tomita M."/>
            <person name="Numata K."/>
            <person name="Arakawa K."/>
        </authorList>
    </citation>
    <scope>NUCLEOTIDE SEQUENCE [LARGE SCALE GENOMIC DNA]</scope>
</reference>
<protein>
    <submittedName>
        <fullName evidence="2">Uncharacterized protein</fullName>
    </submittedName>
</protein>
<gene>
    <name evidence="2" type="ORF">EVAR_22222_1</name>
</gene>
<name>A0A4C1UBQ1_EUMVA</name>
<comment type="caution">
    <text evidence="2">The sequence shown here is derived from an EMBL/GenBank/DDBJ whole genome shotgun (WGS) entry which is preliminary data.</text>
</comment>
<evidence type="ECO:0000313" key="2">
    <source>
        <dbReference type="EMBL" id="GBP23364.1"/>
    </source>
</evidence>
<keyword evidence="3" id="KW-1185">Reference proteome</keyword>